<sequence>MLSNNHVSALNNPWFYPDNSDFLKDPEPIPYRSIKRRRRLSKLETKTLNDTYNVCSKPNSAVRRRLAEQLAMTPRAVQIWFQNRRAKTKRDREDQEDALDASKATTRPLTRSQSMSSLPCGSSGSNSATTASPNTPRPTKRPLDIGRRFSESAHLHTHFKDGEDDDRRSYAPLLTAPPLFHPSTLSYPMFRPPWITTHPPVQNFFSEPIPGPLSLQDTSFQGQMFPDVMLPMHNLPFQSEQWTPMAAPAPPTMDAMTSQIIELPPTPVSPSPFLLPSRSQSCHPLLDGQQDTVDLDLLPEPLDHPFPVLPSSLIPDESPLIFE</sequence>
<keyword evidence="3 5" id="KW-0371">Homeobox</keyword>
<gene>
    <name evidence="9" type="ORF">BZG36_02527</name>
</gene>
<dbReference type="Proteomes" id="UP000242875">
    <property type="component" value="Unassembled WGS sequence"/>
</dbReference>
<dbReference type="SUPFAM" id="SSF46689">
    <property type="entry name" value="Homeodomain-like"/>
    <property type="match status" value="1"/>
</dbReference>
<proteinExistence type="predicted"/>
<organism evidence="9 10">
    <name type="scientific">Bifiguratus adelaidae</name>
    <dbReference type="NCBI Taxonomy" id="1938954"/>
    <lineage>
        <taxon>Eukaryota</taxon>
        <taxon>Fungi</taxon>
        <taxon>Fungi incertae sedis</taxon>
        <taxon>Mucoromycota</taxon>
        <taxon>Mucoromycotina</taxon>
        <taxon>Endogonomycetes</taxon>
        <taxon>Endogonales</taxon>
        <taxon>Endogonales incertae sedis</taxon>
        <taxon>Bifiguratus</taxon>
    </lineage>
</organism>
<comment type="subcellular location">
    <subcellularLocation>
        <location evidence="1 5 6">Nucleus</location>
    </subcellularLocation>
</comment>
<evidence type="ECO:0000256" key="2">
    <source>
        <dbReference type="ARBA" id="ARBA00023125"/>
    </source>
</evidence>
<dbReference type="GO" id="GO:0005634">
    <property type="term" value="C:nucleus"/>
    <property type="evidence" value="ECO:0007669"/>
    <property type="project" value="UniProtKB-SubCell"/>
</dbReference>
<dbReference type="InterPro" id="IPR017970">
    <property type="entry name" value="Homeobox_CS"/>
</dbReference>
<evidence type="ECO:0000313" key="10">
    <source>
        <dbReference type="Proteomes" id="UP000242875"/>
    </source>
</evidence>
<dbReference type="InterPro" id="IPR051000">
    <property type="entry name" value="Homeobox_DNA-bind_prot"/>
</dbReference>
<evidence type="ECO:0000313" key="9">
    <source>
        <dbReference type="EMBL" id="OZJ04876.1"/>
    </source>
</evidence>
<dbReference type="PROSITE" id="PS00027">
    <property type="entry name" value="HOMEOBOX_1"/>
    <property type="match status" value="1"/>
</dbReference>
<protein>
    <recommendedName>
        <fullName evidence="8">Homeobox domain-containing protein</fullName>
    </recommendedName>
</protein>
<dbReference type="Gene3D" id="1.10.10.60">
    <property type="entry name" value="Homeodomain-like"/>
    <property type="match status" value="1"/>
</dbReference>
<dbReference type="CDD" id="cd00086">
    <property type="entry name" value="homeodomain"/>
    <property type="match status" value="1"/>
</dbReference>
<dbReference type="GO" id="GO:0000978">
    <property type="term" value="F:RNA polymerase II cis-regulatory region sequence-specific DNA binding"/>
    <property type="evidence" value="ECO:0007669"/>
    <property type="project" value="TreeGrafter"/>
</dbReference>
<keyword evidence="10" id="KW-1185">Reference proteome</keyword>
<evidence type="ECO:0000256" key="5">
    <source>
        <dbReference type="PROSITE-ProRule" id="PRU00108"/>
    </source>
</evidence>
<name>A0A261Y2P2_9FUNG</name>
<evidence type="ECO:0000256" key="1">
    <source>
        <dbReference type="ARBA" id="ARBA00004123"/>
    </source>
</evidence>
<dbReference type="PROSITE" id="PS50071">
    <property type="entry name" value="HOMEOBOX_2"/>
    <property type="match status" value="1"/>
</dbReference>
<dbReference type="GO" id="GO:0000981">
    <property type="term" value="F:DNA-binding transcription factor activity, RNA polymerase II-specific"/>
    <property type="evidence" value="ECO:0007669"/>
    <property type="project" value="InterPro"/>
</dbReference>
<accession>A0A261Y2P2</accession>
<evidence type="ECO:0000259" key="8">
    <source>
        <dbReference type="PROSITE" id="PS50071"/>
    </source>
</evidence>
<dbReference type="PANTHER" id="PTHR24324:SF5">
    <property type="entry name" value="HEMATOPOIETICALLY-EXPRESSED HOMEOBOX PROTEIN HHEX"/>
    <property type="match status" value="1"/>
</dbReference>
<dbReference type="InterPro" id="IPR001356">
    <property type="entry name" value="HD"/>
</dbReference>
<reference evidence="9 10" key="1">
    <citation type="journal article" date="2017" name="Mycologia">
        <title>Bifiguratus adelaidae, gen. et sp. nov., a new member of Mucoromycotina in endophytic and soil-dwelling habitats.</title>
        <authorList>
            <person name="Torres-Cruz T.J."/>
            <person name="Billingsley Tobias T.L."/>
            <person name="Almatruk M."/>
            <person name="Hesse C."/>
            <person name="Kuske C.R."/>
            <person name="Desiro A."/>
            <person name="Benucci G.M."/>
            <person name="Bonito G."/>
            <person name="Stajich J.E."/>
            <person name="Dunlap C."/>
            <person name="Arnold A.E."/>
            <person name="Porras-Alfaro A."/>
        </authorList>
    </citation>
    <scope>NUCLEOTIDE SEQUENCE [LARGE SCALE GENOMIC DNA]</scope>
    <source>
        <strain evidence="9 10">AZ0501</strain>
    </source>
</reference>
<dbReference type="InterPro" id="IPR009057">
    <property type="entry name" value="Homeodomain-like_sf"/>
</dbReference>
<dbReference type="Pfam" id="PF00046">
    <property type="entry name" value="Homeodomain"/>
    <property type="match status" value="1"/>
</dbReference>
<feature type="compositionally biased region" description="Low complexity" evidence="7">
    <location>
        <begin position="112"/>
        <end position="134"/>
    </location>
</feature>
<dbReference type="AlphaFoldDB" id="A0A261Y2P2"/>
<dbReference type="PANTHER" id="PTHR24324">
    <property type="entry name" value="HOMEOBOX PROTEIN HHEX"/>
    <property type="match status" value="1"/>
</dbReference>
<feature type="region of interest" description="Disordered" evidence="7">
    <location>
        <begin position="83"/>
        <end position="144"/>
    </location>
</feature>
<feature type="DNA-binding region" description="Homeobox" evidence="5">
    <location>
        <begin position="33"/>
        <end position="92"/>
    </location>
</feature>
<evidence type="ECO:0000256" key="3">
    <source>
        <dbReference type="ARBA" id="ARBA00023155"/>
    </source>
</evidence>
<evidence type="ECO:0000256" key="6">
    <source>
        <dbReference type="RuleBase" id="RU000682"/>
    </source>
</evidence>
<feature type="domain" description="Homeobox" evidence="8">
    <location>
        <begin position="31"/>
        <end position="91"/>
    </location>
</feature>
<dbReference type="SMART" id="SM00389">
    <property type="entry name" value="HOX"/>
    <property type="match status" value="1"/>
</dbReference>
<keyword evidence="4 5" id="KW-0539">Nucleus</keyword>
<evidence type="ECO:0000256" key="4">
    <source>
        <dbReference type="ARBA" id="ARBA00023242"/>
    </source>
</evidence>
<evidence type="ECO:0000256" key="7">
    <source>
        <dbReference type="SAM" id="MobiDB-lite"/>
    </source>
</evidence>
<comment type="caution">
    <text evidence="9">The sequence shown here is derived from an EMBL/GenBank/DDBJ whole genome shotgun (WGS) entry which is preliminary data.</text>
</comment>
<dbReference type="EMBL" id="MVBO01000027">
    <property type="protein sequence ID" value="OZJ04876.1"/>
    <property type="molecule type" value="Genomic_DNA"/>
</dbReference>
<keyword evidence="2 5" id="KW-0238">DNA-binding</keyword>
<dbReference type="OrthoDB" id="6159439at2759"/>
<dbReference type="GO" id="GO:0030154">
    <property type="term" value="P:cell differentiation"/>
    <property type="evidence" value="ECO:0007669"/>
    <property type="project" value="TreeGrafter"/>
</dbReference>